<dbReference type="Pfam" id="PF13414">
    <property type="entry name" value="TPR_11"/>
    <property type="match status" value="1"/>
</dbReference>
<dbReference type="InterPro" id="IPR019734">
    <property type="entry name" value="TPR_rpt"/>
</dbReference>
<dbReference type="Pfam" id="PF13432">
    <property type="entry name" value="TPR_16"/>
    <property type="match status" value="1"/>
</dbReference>
<evidence type="ECO:0000256" key="2">
    <source>
        <dbReference type="ARBA" id="ARBA00022803"/>
    </source>
</evidence>
<evidence type="ECO:0000256" key="3">
    <source>
        <dbReference type="PROSITE-ProRule" id="PRU00339"/>
    </source>
</evidence>
<dbReference type="RefSeq" id="WP_382386534.1">
    <property type="nucleotide sequence ID" value="NZ_JBHLWI010000009.1"/>
</dbReference>
<evidence type="ECO:0000313" key="6">
    <source>
        <dbReference type="Proteomes" id="UP001589797"/>
    </source>
</evidence>
<dbReference type="InterPro" id="IPR050498">
    <property type="entry name" value="Ycf3"/>
</dbReference>
<dbReference type="Gene3D" id="1.25.40.10">
    <property type="entry name" value="Tetratricopeptide repeat domain"/>
    <property type="match status" value="2"/>
</dbReference>
<dbReference type="EMBL" id="JBHLWI010000009">
    <property type="protein sequence ID" value="MFC0262094.1"/>
    <property type="molecule type" value="Genomic_DNA"/>
</dbReference>
<feature type="repeat" description="TPR" evidence="3">
    <location>
        <begin position="34"/>
        <end position="67"/>
    </location>
</feature>
<keyword evidence="6" id="KW-1185">Reference proteome</keyword>
<reference evidence="5 6" key="1">
    <citation type="submission" date="2024-09" db="EMBL/GenBank/DDBJ databases">
        <authorList>
            <person name="Sun Q."/>
            <person name="Mori K."/>
        </authorList>
    </citation>
    <scope>NUCLEOTIDE SEQUENCE [LARGE SCALE GENOMIC DNA]</scope>
    <source>
        <strain evidence="5 6">CCM 7650</strain>
    </source>
</reference>
<dbReference type="PROSITE" id="PS50005">
    <property type="entry name" value="TPR"/>
    <property type="match status" value="3"/>
</dbReference>
<name>A0ABV6FQF1_9BACT</name>
<protein>
    <submittedName>
        <fullName evidence="5">Tetratricopeptide repeat protein</fullName>
    </submittedName>
</protein>
<evidence type="ECO:0000313" key="5">
    <source>
        <dbReference type="EMBL" id="MFC0262094.1"/>
    </source>
</evidence>
<dbReference type="SUPFAM" id="SSF48452">
    <property type="entry name" value="TPR-like"/>
    <property type="match status" value="1"/>
</dbReference>
<evidence type="ECO:0000256" key="4">
    <source>
        <dbReference type="SAM" id="MobiDB-lite"/>
    </source>
</evidence>
<feature type="repeat" description="TPR" evidence="3">
    <location>
        <begin position="68"/>
        <end position="101"/>
    </location>
</feature>
<keyword evidence="2 3" id="KW-0802">TPR repeat</keyword>
<dbReference type="PANTHER" id="PTHR44858:SF1">
    <property type="entry name" value="UDP-N-ACETYLGLUCOSAMINE--PEPTIDE N-ACETYLGLUCOSAMINYLTRANSFERASE SPINDLY-RELATED"/>
    <property type="match status" value="1"/>
</dbReference>
<accession>A0ABV6FQF1</accession>
<feature type="region of interest" description="Disordered" evidence="4">
    <location>
        <begin position="180"/>
        <end position="200"/>
    </location>
</feature>
<evidence type="ECO:0000256" key="1">
    <source>
        <dbReference type="ARBA" id="ARBA00022737"/>
    </source>
</evidence>
<dbReference type="SMART" id="SM00028">
    <property type="entry name" value="TPR"/>
    <property type="match status" value="4"/>
</dbReference>
<sequence length="241" mass="27825">MNNFDISVKYFKEGNFQEALTQINICIEAEQDNNEFYFFRARVLSRMGNLQGAIDDFDYLISMEPFNPTFISDRAVVLHMLNRNEEAIQEFDRALNLEPGNPYRYSSRAFFKDRIGDLEGAIADYEKAIELDPEDAVAYNNKGLVEEKLGYRDQSKKSFEKADELVGYEPNRIERDDVVQNTSTPSDKAEIQQAETGEKMDSSKKINISTYFKTLVEVLTNKNTQKEFWAFLKGGLRNPKN</sequence>
<dbReference type="Proteomes" id="UP001589797">
    <property type="component" value="Unassembled WGS sequence"/>
</dbReference>
<organism evidence="5 6">
    <name type="scientific">Fontibacter flavus</name>
    <dbReference type="NCBI Taxonomy" id="654838"/>
    <lineage>
        <taxon>Bacteria</taxon>
        <taxon>Pseudomonadati</taxon>
        <taxon>Bacteroidota</taxon>
        <taxon>Cytophagia</taxon>
        <taxon>Cytophagales</taxon>
        <taxon>Cyclobacteriaceae</taxon>
        <taxon>Fontibacter</taxon>
    </lineage>
</organism>
<comment type="caution">
    <text evidence="5">The sequence shown here is derived from an EMBL/GenBank/DDBJ whole genome shotgun (WGS) entry which is preliminary data.</text>
</comment>
<proteinExistence type="predicted"/>
<keyword evidence="1" id="KW-0677">Repeat</keyword>
<feature type="repeat" description="TPR" evidence="3">
    <location>
        <begin position="102"/>
        <end position="135"/>
    </location>
</feature>
<gene>
    <name evidence="5" type="ORF">ACFFIP_05315</name>
</gene>
<dbReference type="PANTHER" id="PTHR44858">
    <property type="entry name" value="TETRATRICOPEPTIDE REPEAT PROTEIN 6"/>
    <property type="match status" value="1"/>
</dbReference>
<dbReference type="InterPro" id="IPR011990">
    <property type="entry name" value="TPR-like_helical_dom_sf"/>
</dbReference>